<name>A0ABV7GQE6_9RHOB</name>
<gene>
    <name evidence="1" type="ORF">ACFOGP_09220</name>
</gene>
<dbReference type="Proteomes" id="UP001595632">
    <property type="component" value="Unassembled WGS sequence"/>
</dbReference>
<dbReference type="Gene3D" id="3.60.15.10">
    <property type="entry name" value="Ribonuclease Z/Hydroxyacylglutathione hydrolase-like"/>
    <property type="match status" value="1"/>
</dbReference>
<dbReference type="Pfam" id="PF13483">
    <property type="entry name" value="Lactamase_B_3"/>
    <property type="match status" value="1"/>
</dbReference>
<dbReference type="PANTHER" id="PTHR43546:SF3">
    <property type="entry name" value="UPF0173 METAL-DEPENDENT HYDROLASE MJ1163"/>
    <property type="match status" value="1"/>
</dbReference>
<accession>A0ABV7GQE6</accession>
<dbReference type="PANTHER" id="PTHR43546">
    <property type="entry name" value="UPF0173 METAL-DEPENDENT HYDROLASE MJ1163-RELATED"/>
    <property type="match status" value="1"/>
</dbReference>
<protein>
    <submittedName>
        <fullName evidence="1">MBL fold metallo-hydrolase</fullName>
    </submittedName>
</protein>
<dbReference type="EMBL" id="JBHRTB010000010">
    <property type="protein sequence ID" value="MFC3142888.1"/>
    <property type="molecule type" value="Genomic_DNA"/>
</dbReference>
<dbReference type="InterPro" id="IPR050114">
    <property type="entry name" value="UPF0173_UPF0282_UlaG_hydrolase"/>
</dbReference>
<dbReference type="PROSITE" id="PS51318">
    <property type="entry name" value="TAT"/>
    <property type="match status" value="1"/>
</dbReference>
<evidence type="ECO:0000313" key="1">
    <source>
        <dbReference type="EMBL" id="MFC3142888.1"/>
    </source>
</evidence>
<evidence type="ECO:0000313" key="2">
    <source>
        <dbReference type="Proteomes" id="UP001595632"/>
    </source>
</evidence>
<proteinExistence type="predicted"/>
<dbReference type="InterPro" id="IPR036866">
    <property type="entry name" value="RibonucZ/Hydroxyglut_hydro"/>
</dbReference>
<comment type="caution">
    <text evidence="1">The sequence shown here is derived from an EMBL/GenBank/DDBJ whole genome shotgun (WGS) entry which is preliminary data.</text>
</comment>
<sequence>MTTRRTFLMSAAGAAAGAGVITILPFDARANTAGGNTFPTDGGEVVVHPVEHASLILETPAGVIYVDTVGDPAMYADMPAPDMVLITHEHGDHYNAETLAAISGEAPILTNPAVFDMLPEDLKARASSIANGETTEMMGVGIEAIPAYNTTEERSNFHPEGRDNGYVLTVDGLTIYISGDTEGTPEMAALSGIDVAFVCMNLPYTMDAEAAAAAVAEFAPSYVYPYHYRGQDGGTQDPETFAQMVADAGAETEVKLHDWYNGSLS</sequence>
<dbReference type="RefSeq" id="WP_275633294.1">
    <property type="nucleotide sequence ID" value="NZ_JARGYD010000004.1"/>
</dbReference>
<keyword evidence="2" id="KW-1185">Reference proteome</keyword>
<dbReference type="InterPro" id="IPR006311">
    <property type="entry name" value="TAT_signal"/>
</dbReference>
<dbReference type="SUPFAM" id="SSF56281">
    <property type="entry name" value="Metallo-hydrolase/oxidoreductase"/>
    <property type="match status" value="1"/>
</dbReference>
<reference evidence="2" key="1">
    <citation type="journal article" date="2019" name="Int. J. Syst. Evol. Microbiol.">
        <title>The Global Catalogue of Microorganisms (GCM) 10K type strain sequencing project: providing services to taxonomists for standard genome sequencing and annotation.</title>
        <authorList>
            <consortium name="The Broad Institute Genomics Platform"/>
            <consortium name="The Broad Institute Genome Sequencing Center for Infectious Disease"/>
            <person name="Wu L."/>
            <person name="Ma J."/>
        </authorList>
    </citation>
    <scope>NUCLEOTIDE SEQUENCE [LARGE SCALE GENOMIC DNA]</scope>
    <source>
        <strain evidence="2">KCTC 52366</strain>
    </source>
</reference>
<organism evidence="1 2">
    <name type="scientific">Psychromarinibacter halotolerans</name>
    <dbReference type="NCBI Taxonomy" id="1775175"/>
    <lineage>
        <taxon>Bacteria</taxon>
        <taxon>Pseudomonadati</taxon>
        <taxon>Pseudomonadota</taxon>
        <taxon>Alphaproteobacteria</taxon>
        <taxon>Rhodobacterales</taxon>
        <taxon>Paracoccaceae</taxon>
        <taxon>Psychromarinibacter</taxon>
    </lineage>
</organism>